<dbReference type="Proteomes" id="UP000515153">
    <property type="component" value="Unplaced"/>
</dbReference>
<dbReference type="RefSeq" id="XP_030987109.1">
    <property type="nucleotide sequence ID" value="XM_031121889.1"/>
</dbReference>
<evidence type="ECO:0000313" key="2">
    <source>
        <dbReference type="RefSeq" id="XP_030987109.1"/>
    </source>
</evidence>
<gene>
    <name evidence="2" type="ORF">PgNI_01817</name>
</gene>
<name>A0A6P8BJD3_PYRGI</name>
<sequence length="120" mass="13937">MPRRMRFSETAQTIRQKWCMALSFSFTKQTRDGRQDSLRGKTSCHMWLDLFVRHLRFRCPWPGCMWIPECNSSNSSSLFSQSVVRAEVEARAARAETTFWVALKVLVAEQKCAATIFIPE</sequence>
<reference evidence="2" key="1">
    <citation type="journal article" date="2019" name="Mol. Biol. Evol.">
        <title>Blast fungal genomes show frequent chromosomal changes, gene gains and losses, and effector gene turnover.</title>
        <authorList>
            <person name="Gomez Luciano L.B."/>
            <person name="Jason Tsai I."/>
            <person name="Chuma I."/>
            <person name="Tosa Y."/>
            <person name="Chen Y.H."/>
            <person name="Li J.Y."/>
            <person name="Li M.Y."/>
            <person name="Jade Lu M.Y."/>
            <person name="Nakayashiki H."/>
            <person name="Li W.H."/>
        </authorList>
    </citation>
    <scope>NUCLEOTIDE SEQUENCE</scope>
    <source>
        <strain evidence="2">NI907</strain>
    </source>
</reference>
<evidence type="ECO:0000313" key="1">
    <source>
        <dbReference type="Proteomes" id="UP000515153"/>
    </source>
</evidence>
<dbReference type="KEGG" id="pgri:PgNI_01817"/>
<reference evidence="2" key="2">
    <citation type="submission" date="2019-10" db="EMBL/GenBank/DDBJ databases">
        <authorList>
            <consortium name="NCBI Genome Project"/>
        </authorList>
    </citation>
    <scope>NUCLEOTIDE SEQUENCE</scope>
    <source>
        <strain evidence="2">NI907</strain>
    </source>
</reference>
<organism evidence="1 2">
    <name type="scientific">Pyricularia grisea</name>
    <name type="common">Crabgrass-specific blast fungus</name>
    <name type="synonym">Magnaporthe grisea</name>
    <dbReference type="NCBI Taxonomy" id="148305"/>
    <lineage>
        <taxon>Eukaryota</taxon>
        <taxon>Fungi</taxon>
        <taxon>Dikarya</taxon>
        <taxon>Ascomycota</taxon>
        <taxon>Pezizomycotina</taxon>
        <taxon>Sordariomycetes</taxon>
        <taxon>Sordariomycetidae</taxon>
        <taxon>Magnaporthales</taxon>
        <taxon>Pyriculariaceae</taxon>
        <taxon>Pyricularia</taxon>
    </lineage>
</organism>
<dbReference type="AlphaFoldDB" id="A0A6P8BJD3"/>
<reference evidence="2" key="3">
    <citation type="submission" date="2025-08" db="UniProtKB">
        <authorList>
            <consortium name="RefSeq"/>
        </authorList>
    </citation>
    <scope>IDENTIFICATION</scope>
    <source>
        <strain evidence="2">NI907</strain>
    </source>
</reference>
<proteinExistence type="predicted"/>
<keyword evidence="1" id="KW-1185">Reference proteome</keyword>
<protein>
    <submittedName>
        <fullName evidence="2">Uncharacterized protein</fullName>
    </submittedName>
</protein>
<dbReference type="GeneID" id="41956801"/>
<accession>A0A6P8BJD3</accession>